<proteinExistence type="predicted"/>
<evidence type="ECO:0000313" key="2">
    <source>
        <dbReference type="EMBL" id="TFK97280.1"/>
    </source>
</evidence>
<gene>
    <name evidence="2" type="ORF">BDV98DRAFT_269385</name>
</gene>
<dbReference type="EMBL" id="ML178849">
    <property type="protein sequence ID" value="TFK97280.1"/>
    <property type="molecule type" value="Genomic_DNA"/>
</dbReference>
<evidence type="ECO:0000313" key="3">
    <source>
        <dbReference type="Proteomes" id="UP000305067"/>
    </source>
</evidence>
<dbReference type="Proteomes" id="UP000305067">
    <property type="component" value="Unassembled WGS sequence"/>
</dbReference>
<organism evidence="2 3">
    <name type="scientific">Pterulicium gracile</name>
    <dbReference type="NCBI Taxonomy" id="1884261"/>
    <lineage>
        <taxon>Eukaryota</taxon>
        <taxon>Fungi</taxon>
        <taxon>Dikarya</taxon>
        <taxon>Basidiomycota</taxon>
        <taxon>Agaricomycotina</taxon>
        <taxon>Agaricomycetes</taxon>
        <taxon>Agaricomycetidae</taxon>
        <taxon>Agaricales</taxon>
        <taxon>Pleurotineae</taxon>
        <taxon>Pterulaceae</taxon>
        <taxon>Pterulicium</taxon>
    </lineage>
</organism>
<feature type="coiled-coil region" evidence="1">
    <location>
        <begin position="26"/>
        <end position="67"/>
    </location>
</feature>
<reference evidence="2 3" key="1">
    <citation type="journal article" date="2019" name="Nat. Ecol. Evol.">
        <title>Megaphylogeny resolves global patterns of mushroom evolution.</title>
        <authorList>
            <person name="Varga T."/>
            <person name="Krizsan K."/>
            <person name="Foldi C."/>
            <person name="Dima B."/>
            <person name="Sanchez-Garcia M."/>
            <person name="Sanchez-Ramirez S."/>
            <person name="Szollosi G.J."/>
            <person name="Szarkandi J.G."/>
            <person name="Papp V."/>
            <person name="Albert L."/>
            <person name="Andreopoulos W."/>
            <person name="Angelini C."/>
            <person name="Antonin V."/>
            <person name="Barry K.W."/>
            <person name="Bougher N.L."/>
            <person name="Buchanan P."/>
            <person name="Buyck B."/>
            <person name="Bense V."/>
            <person name="Catcheside P."/>
            <person name="Chovatia M."/>
            <person name="Cooper J."/>
            <person name="Damon W."/>
            <person name="Desjardin D."/>
            <person name="Finy P."/>
            <person name="Geml J."/>
            <person name="Haridas S."/>
            <person name="Hughes K."/>
            <person name="Justo A."/>
            <person name="Karasinski D."/>
            <person name="Kautmanova I."/>
            <person name="Kiss B."/>
            <person name="Kocsube S."/>
            <person name="Kotiranta H."/>
            <person name="LaButti K.M."/>
            <person name="Lechner B.E."/>
            <person name="Liimatainen K."/>
            <person name="Lipzen A."/>
            <person name="Lukacs Z."/>
            <person name="Mihaltcheva S."/>
            <person name="Morgado L.N."/>
            <person name="Niskanen T."/>
            <person name="Noordeloos M.E."/>
            <person name="Ohm R.A."/>
            <person name="Ortiz-Santana B."/>
            <person name="Ovrebo C."/>
            <person name="Racz N."/>
            <person name="Riley R."/>
            <person name="Savchenko A."/>
            <person name="Shiryaev A."/>
            <person name="Soop K."/>
            <person name="Spirin V."/>
            <person name="Szebenyi C."/>
            <person name="Tomsovsky M."/>
            <person name="Tulloss R.E."/>
            <person name="Uehling J."/>
            <person name="Grigoriev I.V."/>
            <person name="Vagvolgyi C."/>
            <person name="Papp T."/>
            <person name="Martin F.M."/>
            <person name="Miettinen O."/>
            <person name="Hibbett D.S."/>
            <person name="Nagy L.G."/>
        </authorList>
    </citation>
    <scope>NUCLEOTIDE SEQUENCE [LARGE SCALE GENOMIC DNA]</scope>
    <source>
        <strain evidence="2 3">CBS 309.79</strain>
    </source>
</reference>
<keyword evidence="1" id="KW-0175">Coiled coil</keyword>
<name>A0A5C3QA69_9AGAR</name>
<protein>
    <submittedName>
        <fullName evidence="2">Uncharacterized protein</fullName>
    </submittedName>
</protein>
<sequence>MDPYPHLIHPERLPTPQEYDTIIAAKQSYDAQRTDLRQEIEQLVARLAKVQKELHLLEENIDAHARLISPLRRIPSEQRFGTTSFPSQPHAVQTCESFPTRCYTPLRAPCWCASTGMTSASNTAHSGQKS</sequence>
<accession>A0A5C3QA69</accession>
<keyword evidence="3" id="KW-1185">Reference proteome</keyword>
<evidence type="ECO:0000256" key="1">
    <source>
        <dbReference type="SAM" id="Coils"/>
    </source>
</evidence>
<dbReference type="AlphaFoldDB" id="A0A5C3QA69"/>